<name>A0A657LSH4_9HYPH</name>
<dbReference type="Pfam" id="PF02653">
    <property type="entry name" value="BPD_transp_2"/>
    <property type="match status" value="1"/>
</dbReference>
<feature type="transmembrane region" description="Helical" evidence="6">
    <location>
        <begin position="143"/>
        <end position="164"/>
    </location>
</feature>
<feature type="transmembrane region" description="Helical" evidence="6">
    <location>
        <begin position="68"/>
        <end position="88"/>
    </location>
</feature>
<feature type="transmembrane region" description="Helical" evidence="6">
    <location>
        <begin position="100"/>
        <end position="131"/>
    </location>
</feature>
<keyword evidence="8" id="KW-1185">Reference proteome</keyword>
<protein>
    <submittedName>
        <fullName evidence="7">ABC transporter permease</fullName>
    </submittedName>
</protein>
<evidence type="ECO:0000313" key="8">
    <source>
        <dbReference type="Proteomes" id="UP000182661"/>
    </source>
</evidence>
<dbReference type="OrthoDB" id="9814461at2"/>
<gene>
    <name evidence="7" type="ORF">AX760_19140</name>
</gene>
<feature type="transmembrane region" description="Helical" evidence="6">
    <location>
        <begin position="35"/>
        <end position="56"/>
    </location>
</feature>
<dbReference type="Proteomes" id="UP000182661">
    <property type="component" value="Unassembled WGS sequence"/>
</dbReference>
<dbReference type="GO" id="GO:0015658">
    <property type="term" value="F:branched-chain amino acid transmembrane transporter activity"/>
    <property type="evidence" value="ECO:0007669"/>
    <property type="project" value="InterPro"/>
</dbReference>
<feature type="transmembrane region" description="Helical" evidence="6">
    <location>
        <begin position="227"/>
        <end position="243"/>
    </location>
</feature>
<proteinExistence type="predicted"/>
<dbReference type="AlphaFoldDB" id="A0A657LSH4"/>
<evidence type="ECO:0000313" key="7">
    <source>
        <dbReference type="EMBL" id="OJF95565.1"/>
    </source>
</evidence>
<dbReference type="InterPro" id="IPR043428">
    <property type="entry name" value="LivM-like"/>
</dbReference>
<dbReference type="EMBL" id="LSRP01000093">
    <property type="protein sequence ID" value="OJF95565.1"/>
    <property type="molecule type" value="Genomic_DNA"/>
</dbReference>
<evidence type="ECO:0000256" key="1">
    <source>
        <dbReference type="ARBA" id="ARBA00004651"/>
    </source>
</evidence>
<keyword evidence="3 6" id="KW-0812">Transmembrane</keyword>
<keyword evidence="2" id="KW-1003">Cell membrane</keyword>
<dbReference type="GO" id="GO:0005886">
    <property type="term" value="C:plasma membrane"/>
    <property type="evidence" value="ECO:0007669"/>
    <property type="project" value="UniProtKB-SubCell"/>
</dbReference>
<dbReference type="RefSeq" id="WP_071833704.1">
    <property type="nucleotide sequence ID" value="NZ_LSRP01000093.1"/>
</dbReference>
<evidence type="ECO:0000256" key="3">
    <source>
        <dbReference type="ARBA" id="ARBA00022692"/>
    </source>
</evidence>
<reference evidence="7 8" key="1">
    <citation type="submission" date="2016-02" db="EMBL/GenBank/DDBJ databases">
        <title>Genome sequencing of a beta-galactosidase producing bacteria Rhizobium sp. 59.</title>
        <authorList>
            <person name="Wang D."/>
            <person name="Kot W."/>
            <person name="Qin Y."/>
            <person name="Hansen L."/>
            <person name="Naqvi K."/>
            <person name="Rensing C."/>
        </authorList>
    </citation>
    <scope>NUCLEOTIDE SEQUENCE [LARGE SCALE GENOMIC DNA]</scope>
    <source>
        <strain evidence="7 8">59</strain>
    </source>
</reference>
<dbReference type="PANTHER" id="PTHR30482">
    <property type="entry name" value="HIGH-AFFINITY BRANCHED-CHAIN AMINO ACID TRANSPORT SYSTEM PERMEASE"/>
    <property type="match status" value="1"/>
</dbReference>
<keyword evidence="5 6" id="KW-0472">Membrane</keyword>
<evidence type="ECO:0000256" key="4">
    <source>
        <dbReference type="ARBA" id="ARBA00022989"/>
    </source>
</evidence>
<feature type="transmembrane region" description="Helical" evidence="6">
    <location>
        <begin position="6"/>
        <end position="28"/>
    </location>
</feature>
<evidence type="ECO:0000256" key="2">
    <source>
        <dbReference type="ARBA" id="ARBA00022475"/>
    </source>
</evidence>
<dbReference type="CDD" id="cd06581">
    <property type="entry name" value="TM_PBP1_LivM_like"/>
    <property type="match status" value="1"/>
</dbReference>
<feature type="transmembrane region" description="Helical" evidence="6">
    <location>
        <begin position="200"/>
        <end position="221"/>
    </location>
</feature>
<dbReference type="PANTHER" id="PTHR30482:SF10">
    <property type="entry name" value="HIGH-AFFINITY BRANCHED-CHAIN AMINO ACID TRANSPORT PROTEIN BRAE"/>
    <property type="match status" value="1"/>
</dbReference>
<organism evidence="7 8">
    <name type="scientific">Pararhizobium antarcticum</name>
    <dbReference type="NCBI Taxonomy" id="1798805"/>
    <lineage>
        <taxon>Bacteria</taxon>
        <taxon>Pseudomonadati</taxon>
        <taxon>Pseudomonadota</taxon>
        <taxon>Alphaproteobacteria</taxon>
        <taxon>Hyphomicrobiales</taxon>
        <taxon>Rhizobiaceae</taxon>
        <taxon>Rhizobium/Agrobacterium group</taxon>
        <taxon>Pararhizobium</taxon>
    </lineage>
</organism>
<comment type="caution">
    <text evidence="7">The sequence shown here is derived from an EMBL/GenBank/DDBJ whole genome shotgun (WGS) entry which is preliminary data.</text>
</comment>
<evidence type="ECO:0000256" key="5">
    <source>
        <dbReference type="ARBA" id="ARBA00023136"/>
    </source>
</evidence>
<feature type="transmembrane region" description="Helical" evidence="6">
    <location>
        <begin position="250"/>
        <end position="272"/>
    </location>
</feature>
<dbReference type="InterPro" id="IPR001851">
    <property type="entry name" value="ABC_transp_permease"/>
</dbReference>
<feature type="transmembrane region" description="Helical" evidence="6">
    <location>
        <begin position="278"/>
        <end position="298"/>
    </location>
</feature>
<evidence type="ECO:0000256" key="6">
    <source>
        <dbReference type="SAM" id="Phobius"/>
    </source>
</evidence>
<comment type="subcellular location">
    <subcellularLocation>
        <location evidence="1">Cell membrane</location>
        <topology evidence="1">Multi-pass membrane protein</topology>
    </subcellularLocation>
</comment>
<keyword evidence="4 6" id="KW-1133">Transmembrane helix</keyword>
<sequence>MSLDLIAYAAFFLTMALTYAIMCLGLNVQWGQTGLFNVGIAAFVAIGAYVSALLTTPDAADRVGGFDLPIAVGWIGGALVAGLAAWLVGALTIRLRSDYLAIATFGVAVTVQLCVLNLQPLTGGAFGIGFIPRPFGDLAGDPLAFGLSNLALMTAVVLALYLALQHLAKSPWGRVLRAIREDETAAQALGKRPIRFRLQAFTIGGAIMGLAGAAQGQFIGFIAPDNYLPILTFQVWAMLIVGGSGNNRGAILGAVLVWGLWALSAAAVSAFVLPEQQARAAALQIVMIGVGLCLILLVRPRGILGASNALASLTRKRTPKSKE</sequence>
<accession>A0A657LSH4</accession>